<evidence type="ECO:0000313" key="3">
    <source>
        <dbReference type="Proteomes" id="UP000298663"/>
    </source>
</evidence>
<proteinExistence type="predicted"/>
<accession>A0A4U5M0H4</accession>
<evidence type="ECO:0000313" key="2">
    <source>
        <dbReference type="EMBL" id="TKR62144.1"/>
    </source>
</evidence>
<dbReference type="AlphaFoldDB" id="A0A4U5M0H4"/>
<comment type="caution">
    <text evidence="2">The sequence shown here is derived from an EMBL/GenBank/DDBJ whole genome shotgun (WGS) entry which is preliminary data.</text>
</comment>
<dbReference type="EMBL" id="AZBU02000010">
    <property type="protein sequence ID" value="TKR62144.1"/>
    <property type="molecule type" value="Genomic_DNA"/>
</dbReference>
<reference evidence="2 3" key="1">
    <citation type="journal article" date="2015" name="Genome Biol.">
        <title>Comparative genomics of Steinernema reveals deeply conserved gene regulatory networks.</title>
        <authorList>
            <person name="Dillman A.R."/>
            <person name="Macchietto M."/>
            <person name="Porter C.F."/>
            <person name="Rogers A."/>
            <person name="Williams B."/>
            <person name="Antoshechkin I."/>
            <person name="Lee M.M."/>
            <person name="Goodwin Z."/>
            <person name="Lu X."/>
            <person name="Lewis E.E."/>
            <person name="Goodrich-Blair H."/>
            <person name="Stock S.P."/>
            <person name="Adams B.J."/>
            <person name="Sternberg P.W."/>
            <person name="Mortazavi A."/>
        </authorList>
    </citation>
    <scope>NUCLEOTIDE SEQUENCE [LARGE SCALE GENOMIC DNA]</scope>
    <source>
        <strain evidence="2 3">ALL</strain>
    </source>
</reference>
<keyword evidence="3" id="KW-1185">Reference proteome</keyword>
<protein>
    <submittedName>
        <fullName evidence="2">Uncharacterized protein</fullName>
    </submittedName>
</protein>
<gene>
    <name evidence="2" type="ORF">L596_026141</name>
</gene>
<evidence type="ECO:0000256" key="1">
    <source>
        <dbReference type="SAM" id="SignalP"/>
    </source>
</evidence>
<feature type="signal peptide" evidence="1">
    <location>
        <begin position="1"/>
        <end position="21"/>
    </location>
</feature>
<organism evidence="2 3">
    <name type="scientific">Steinernema carpocapsae</name>
    <name type="common">Entomopathogenic nematode</name>
    <dbReference type="NCBI Taxonomy" id="34508"/>
    <lineage>
        <taxon>Eukaryota</taxon>
        <taxon>Metazoa</taxon>
        <taxon>Ecdysozoa</taxon>
        <taxon>Nematoda</taxon>
        <taxon>Chromadorea</taxon>
        <taxon>Rhabditida</taxon>
        <taxon>Tylenchina</taxon>
        <taxon>Panagrolaimomorpha</taxon>
        <taxon>Strongyloidoidea</taxon>
        <taxon>Steinernematidae</taxon>
        <taxon>Steinernema</taxon>
    </lineage>
</organism>
<feature type="chain" id="PRO_5020425332" evidence="1">
    <location>
        <begin position="22"/>
        <end position="67"/>
    </location>
</feature>
<sequence>MFAAFLTLFLIFNVVFHDVKAIKVEPLGEPLRKSRPILVAAKAAKAALTYNEAAAKALKNYEAALLA</sequence>
<name>A0A4U5M0H4_STECR</name>
<dbReference type="Proteomes" id="UP000298663">
    <property type="component" value="Unassembled WGS sequence"/>
</dbReference>
<keyword evidence="1" id="KW-0732">Signal</keyword>
<reference evidence="2 3" key="2">
    <citation type="journal article" date="2019" name="G3 (Bethesda)">
        <title>Hybrid Assembly of the Genome of the Entomopathogenic Nematode Steinernema carpocapsae Identifies the X-Chromosome.</title>
        <authorList>
            <person name="Serra L."/>
            <person name="Macchietto M."/>
            <person name="Macias-Munoz A."/>
            <person name="McGill C.J."/>
            <person name="Rodriguez I.M."/>
            <person name="Rodriguez B."/>
            <person name="Murad R."/>
            <person name="Mortazavi A."/>
        </authorList>
    </citation>
    <scope>NUCLEOTIDE SEQUENCE [LARGE SCALE GENOMIC DNA]</scope>
    <source>
        <strain evidence="2 3">ALL</strain>
    </source>
</reference>